<proteinExistence type="predicted"/>
<evidence type="ECO:0000256" key="2">
    <source>
        <dbReference type="ARBA" id="ARBA00022900"/>
    </source>
</evidence>
<feature type="domain" description="Kazal-like" evidence="5">
    <location>
        <begin position="198"/>
        <end position="256"/>
    </location>
</feature>
<evidence type="ECO:0000256" key="3">
    <source>
        <dbReference type="ARBA" id="ARBA00023157"/>
    </source>
</evidence>
<evidence type="ECO:0000259" key="5">
    <source>
        <dbReference type="PROSITE" id="PS51465"/>
    </source>
</evidence>
<dbReference type="PANTHER" id="PTHR10913">
    <property type="entry name" value="FOLLISTATIN-RELATED"/>
    <property type="match status" value="1"/>
</dbReference>
<dbReference type="InterPro" id="IPR050653">
    <property type="entry name" value="Prot_Inhib_GrowthFact_Antg"/>
</dbReference>
<dbReference type="AlphaFoldDB" id="A0A5B7GQ94"/>
<feature type="domain" description="Kazal-like" evidence="5">
    <location>
        <begin position="72"/>
        <end position="118"/>
    </location>
</feature>
<sequence>MREEVILDKKDWRSAGDGGGGEPGCQTICPEVYDPVCGSNSKTYDNLCKLNNAHRCESRCITLRAQGPCAHTCGNPCPFSNEGVCGTDGNTYPNQCMLEEAACHNSCLAARHKGPCNYKPVCGSNSKTYSNLCGLNSATVCDDPCITLRHEGPCEHTCGEPCPLLLDQQLAVCGSDGTTYLSKCHLEEAACQKPCLTQQHNGPCGSQGCAILCPLHIDPVCGTDGKTYSNMCALTAAARCNNDPCLSLRAVGPCSRECGDPCPGIIGGASVCGSDGTKYPSQCHLEEAACHNHCLVMEDESRCDGHLCPMVCPYFFDPVCGTNGITYMNMCTLNNASVCISDCIRLRGKGPCSWECGDPCPAPGPSDAVCGSDSITYLSQCHLDEAACRNPCISTAHAGPCGGECCRGEHC</sequence>
<feature type="domain" description="Kazal-like" evidence="5">
    <location>
        <begin position="304"/>
        <end position="352"/>
    </location>
</feature>
<evidence type="ECO:0000256" key="1">
    <source>
        <dbReference type="ARBA" id="ARBA00022690"/>
    </source>
</evidence>
<dbReference type="Proteomes" id="UP000324222">
    <property type="component" value="Unassembled WGS sequence"/>
</dbReference>
<comment type="caution">
    <text evidence="6">The sequence shown here is derived from an EMBL/GenBank/DDBJ whole genome shotgun (WGS) entry which is preliminary data.</text>
</comment>
<dbReference type="PROSITE" id="PS51465">
    <property type="entry name" value="KAZAL_2"/>
    <property type="match status" value="8"/>
</dbReference>
<reference evidence="6 7" key="1">
    <citation type="submission" date="2019-05" db="EMBL/GenBank/DDBJ databases">
        <title>Another draft genome of Portunus trituberculatus and its Hox gene families provides insights of decapod evolution.</title>
        <authorList>
            <person name="Jeong J.-H."/>
            <person name="Song I."/>
            <person name="Kim S."/>
            <person name="Choi T."/>
            <person name="Kim D."/>
            <person name="Ryu S."/>
            <person name="Kim W."/>
        </authorList>
    </citation>
    <scope>NUCLEOTIDE SEQUENCE [LARGE SCALE GENOMIC DNA]</scope>
    <source>
        <tissue evidence="6">Muscle</tissue>
    </source>
</reference>
<dbReference type="Pfam" id="PF00050">
    <property type="entry name" value="Kazal_1"/>
    <property type="match status" value="1"/>
</dbReference>
<feature type="region of interest" description="Disordered" evidence="4">
    <location>
        <begin position="1"/>
        <end position="22"/>
    </location>
</feature>
<feature type="domain" description="Kazal-like" evidence="5">
    <location>
        <begin position="157"/>
        <end position="194"/>
    </location>
</feature>
<dbReference type="PANTHER" id="PTHR10913:SF45">
    <property type="entry name" value="FOLLISTATIN, ISOFORM A-RELATED"/>
    <property type="match status" value="1"/>
</dbReference>
<organism evidence="6 7">
    <name type="scientific">Portunus trituberculatus</name>
    <name type="common">Swimming crab</name>
    <name type="synonym">Neptunus trituberculatus</name>
    <dbReference type="NCBI Taxonomy" id="210409"/>
    <lineage>
        <taxon>Eukaryota</taxon>
        <taxon>Metazoa</taxon>
        <taxon>Ecdysozoa</taxon>
        <taxon>Arthropoda</taxon>
        <taxon>Crustacea</taxon>
        <taxon>Multicrustacea</taxon>
        <taxon>Malacostraca</taxon>
        <taxon>Eumalacostraca</taxon>
        <taxon>Eucarida</taxon>
        <taxon>Decapoda</taxon>
        <taxon>Pleocyemata</taxon>
        <taxon>Brachyura</taxon>
        <taxon>Eubrachyura</taxon>
        <taxon>Portunoidea</taxon>
        <taxon>Portunidae</taxon>
        <taxon>Portuninae</taxon>
        <taxon>Portunus</taxon>
    </lineage>
</organism>
<dbReference type="OrthoDB" id="10029953at2759"/>
<dbReference type="Gene3D" id="3.30.60.30">
    <property type="match status" value="8"/>
</dbReference>
<feature type="domain" description="Kazal-like" evidence="5">
    <location>
        <begin position="353"/>
        <end position="403"/>
    </location>
</feature>
<dbReference type="InterPro" id="IPR002350">
    <property type="entry name" value="Kazal_dom"/>
</dbReference>
<feature type="domain" description="Kazal-like" evidence="5">
    <location>
        <begin position="119"/>
        <end position="156"/>
    </location>
</feature>
<dbReference type="SMART" id="SM00280">
    <property type="entry name" value="KAZAL"/>
    <property type="match status" value="8"/>
</dbReference>
<feature type="compositionally biased region" description="Basic and acidic residues" evidence="4">
    <location>
        <begin position="1"/>
        <end position="14"/>
    </location>
</feature>
<keyword evidence="7" id="KW-1185">Reference proteome</keyword>
<keyword evidence="3" id="KW-1015">Disulfide bond</keyword>
<evidence type="ECO:0000313" key="7">
    <source>
        <dbReference type="Proteomes" id="UP000324222"/>
    </source>
</evidence>
<dbReference type="SUPFAM" id="SSF100895">
    <property type="entry name" value="Kazal-type serine protease inhibitors"/>
    <property type="match status" value="8"/>
</dbReference>
<gene>
    <name evidence="6" type="primary">Agrn_2</name>
    <name evidence="6" type="ORF">E2C01_053837</name>
</gene>
<dbReference type="Pfam" id="PF07648">
    <property type="entry name" value="Kazal_2"/>
    <property type="match status" value="6"/>
</dbReference>
<dbReference type="GO" id="GO:0030154">
    <property type="term" value="P:cell differentiation"/>
    <property type="evidence" value="ECO:0007669"/>
    <property type="project" value="TreeGrafter"/>
</dbReference>
<keyword evidence="2" id="KW-0722">Serine protease inhibitor</keyword>
<feature type="domain" description="Kazal-like" evidence="5">
    <location>
        <begin position="19"/>
        <end position="71"/>
    </location>
</feature>
<keyword evidence="1" id="KW-0646">Protease inhibitor</keyword>
<evidence type="ECO:0000313" key="6">
    <source>
        <dbReference type="EMBL" id="MPC59809.1"/>
    </source>
</evidence>
<evidence type="ECO:0000256" key="4">
    <source>
        <dbReference type="SAM" id="MobiDB-lite"/>
    </source>
</evidence>
<dbReference type="CDD" id="cd00104">
    <property type="entry name" value="KAZAL_FS"/>
    <property type="match status" value="7"/>
</dbReference>
<feature type="domain" description="Kazal-like" evidence="5">
    <location>
        <begin position="257"/>
        <end position="303"/>
    </location>
</feature>
<name>A0A5B7GQ94_PORTR</name>
<protein>
    <submittedName>
        <fullName evidence="6">Agrin</fullName>
    </submittedName>
</protein>
<accession>A0A5B7GQ94</accession>
<dbReference type="InterPro" id="IPR036058">
    <property type="entry name" value="Kazal_dom_sf"/>
</dbReference>
<dbReference type="EMBL" id="VSRR010016893">
    <property type="protein sequence ID" value="MPC59809.1"/>
    <property type="molecule type" value="Genomic_DNA"/>
</dbReference>
<dbReference type="GO" id="GO:0005576">
    <property type="term" value="C:extracellular region"/>
    <property type="evidence" value="ECO:0007669"/>
    <property type="project" value="TreeGrafter"/>
</dbReference>